<evidence type="ECO:0000313" key="1">
    <source>
        <dbReference type="EMBL" id="GAH80680.1"/>
    </source>
</evidence>
<gene>
    <name evidence="1" type="ORF">S03H2_64691</name>
</gene>
<feature type="non-terminal residue" evidence="1">
    <location>
        <position position="108"/>
    </location>
</feature>
<dbReference type="EMBL" id="BARU01042053">
    <property type="protein sequence ID" value="GAH80680.1"/>
    <property type="molecule type" value="Genomic_DNA"/>
</dbReference>
<proteinExistence type="predicted"/>
<protein>
    <submittedName>
        <fullName evidence="1">Uncharacterized protein</fullName>
    </submittedName>
</protein>
<comment type="caution">
    <text evidence="1">The sequence shown here is derived from an EMBL/GenBank/DDBJ whole genome shotgun (WGS) entry which is preliminary data.</text>
</comment>
<organism evidence="1">
    <name type="scientific">marine sediment metagenome</name>
    <dbReference type="NCBI Taxonomy" id="412755"/>
    <lineage>
        <taxon>unclassified sequences</taxon>
        <taxon>metagenomes</taxon>
        <taxon>ecological metagenomes</taxon>
    </lineage>
</organism>
<dbReference type="AlphaFoldDB" id="X1JGN2"/>
<accession>X1JGN2</accession>
<name>X1JGN2_9ZZZZ</name>
<sequence>MEETAIAKREETTVLAGFDPKTHNILSPAIAIKGKPEYIKEVAAAVEIDPDTETYNRDGKLCLRKEGLTKIAGAGGMVIHPDFPKDVKPAICQRCIDMAKATGKALRC</sequence>
<reference evidence="1" key="1">
    <citation type="journal article" date="2014" name="Front. Microbiol.">
        <title>High frequency of phylogenetically diverse reductive dehalogenase-homologous genes in deep subseafloor sedimentary metagenomes.</title>
        <authorList>
            <person name="Kawai M."/>
            <person name="Futagami T."/>
            <person name="Toyoda A."/>
            <person name="Takaki Y."/>
            <person name="Nishi S."/>
            <person name="Hori S."/>
            <person name="Arai W."/>
            <person name="Tsubouchi T."/>
            <person name="Morono Y."/>
            <person name="Uchiyama I."/>
            <person name="Ito T."/>
            <person name="Fujiyama A."/>
            <person name="Inagaki F."/>
            <person name="Takami H."/>
        </authorList>
    </citation>
    <scope>NUCLEOTIDE SEQUENCE</scope>
    <source>
        <strain evidence="1">Expedition CK06-06</strain>
    </source>
</reference>